<dbReference type="GO" id="GO:0030833">
    <property type="term" value="P:regulation of actin filament polymerization"/>
    <property type="evidence" value="ECO:0007669"/>
    <property type="project" value="TreeGrafter"/>
</dbReference>
<dbReference type="GO" id="GO:0003785">
    <property type="term" value="F:actin monomer binding"/>
    <property type="evidence" value="ECO:0007669"/>
    <property type="project" value="TreeGrafter"/>
</dbReference>
<proteinExistence type="inferred from homology"/>
<name>A0AAV8UIC7_9RHOD</name>
<dbReference type="PANTHER" id="PTHR13651:SF0">
    <property type="entry name" value="PROTEIN ABITRAM"/>
    <property type="match status" value="1"/>
</dbReference>
<evidence type="ECO:0000313" key="4">
    <source>
        <dbReference type="EMBL" id="KAJ8901067.1"/>
    </source>
</evidence>
<dbReference type="GO" id="GO:0051489">
    <property type="term" value="P:regulation of filopodium assembly"/>
    <property type="evidence" value="ECO:0007669"/>
    <property type="project" value="TreeGrafter"/>
</dbReference>
<comment type="similarity">
    <text evidence="1">Belongs to the ABITRAM family.</text>
</comment>
<dbReference type="GO" id="GO:0030027">
    <property type="term" value="C:lamellipodium"/>
    <property type="evidence" value="ECO:0007669"/>
    <property type="project" value="TreeGrafter"/>
</dbReference>
<accession>A0AAV8UIC7</accession>
<organism evidence="4 5">
    <name type="scientific">Rhodosorus marinus</name>
    <dbReference type="NCBI Taxonomy" id="101924"/>
    <lineage>
        <taxon>Eukaryota</taxon>
        <taxon>Rhodophyta</taxon>
        <taxon>Stylonematophyceae</taxon>
        <taxon>Stylonematales</taxon>
        <taxon>Stylonemataceae</taxon>
        <taxon>Rhodosorus</taxon>
    </lineage>
</organism>
<comment type="caution">
    <text evidence="4">The sequence shown here is derived from an EMBL/GenBank/DDBJ whole genome shotgun (WGS) entry which is preliminary data.</text>
</comment>
<dbReference type="InterPro" id="IPR011053">
    <property type="entry name" value="Single_hybrid_motif"/>
</dbReference>
<sequence>MAVEDEYVISDDGSRVKLLDNDIEDKEEDGTRVWSVLERYYTRWYWVSENGDEDLCVMRHSNGICVVTLSEEHAVVAGDEDVTKVELREGFQEPKGKRKRQGTFVQEESTLCTVHTKSKSYKIRARIRGVLLELNENLTTNPALIKTENFDQGFIAIVLPKSQAQHDCVRSLTRRDDYMLHRQGRAEVDVPQHPEKEAAPGFG</sequence>
<dbReference type="Gene3D" id="2.40.50.100">
    <property type="match status" value="1"/>
</dbReference>
<gene>
    <name evidence="4" type="ORF">NDN08_004927</name>
</gene>
<dbReference type="Proteomes" id="UP001157974">
    <property type="component" value="Unassembled WGS sequence"/>
</dbReference>
<evidence type="ECO:0000256" key="1">
    <source>
        <dbReference type="ARBA" id="ARBA00010764"/>
    </source>
</evidence>
<dbReference type="GO" id="GO:0051015">
    <property type="term" value="F:actin filament binding"/>
    <property type="evidence" value="ECO:0007669"/>
    <property type="project" value="TreeGrafter"/>
</dbReference>
<reference evidence="4 5" key="1">
    <citation type="journal article" date="2023" name="Nat. Commun.">
        <title>Origin of minicircular mitochondrial genomes in red algae.</title>
        <authorList>
            <person name="Lee Y."/>
            <person name="Cho C.H."/>
            <person name="Lee Y.M."/>
            <person name="Park S.I."/>
            <person name="Yang J.H."/>
            <person name="West J.A."/>
            <person name="Bhattacharya D."/>
            <person name="Yoon H.S."/>
        </authorList>
    </citation>
    <scope>NUCLEOTIDE SEQUENCE [LARGE SCALE GENOMIC DNA]</scope>
    <source>
        <strain evidence="4 5">CCMP1338</strain>
        <tissue evidence="4">Whole cell</tissue>
    </source>
</reference>
<protein>
    <recommendedName>
        <fullName evidence="2">Protein Abitram</fullName>
    </recommendedName>
    <alternativeName>
        <fullName evidence="3">Actin-binding transcription modulator</fullName>
    </alternativeName>
</protein>
<evidence type="ECO:0000313" key="5">
    <source>
        <dbReference type="Proteomes" id="UP001157974"/>
    </source>
</evidence>
<dbReference type="InterPro" id="IPR039169">
    <property type="entry name" value="Abitram"/>
</dbReference>
<dbReference type="GO" id="GO:0032433">
    <property type="term" value="C:filopodium tip"/>
    <property type="evidence" value="ECO:0007669"/>
    <property type="project" value="TreeGrafter"/>
</dbReference>
<dbReference type="Pfam" id="PF01597">
    <property type="entry name" value="GCV_H"/>
    <property type="match status" value="1"/>
</dbReference>
<dbReference type="InterPro" id="IPR033753">
    <property type="entry name" value="GCV_H/Fam206"/>
</dbReference>
<evidence type="ECO:0000256" key="2">
    <source>
        <dbReference type="ARBA" id="ARBA00019325"/>
    </source>
</evidence>
<dbReference type="AlphaFoldDB" id="A0AAV8UIC7"/>
<keyword evidence="5" id="KW-1185">Reference proteome</keyword>
<dbReference type="SUPFAM" id="SSF51230">
    <property type="entry name" value="Single hybrid motif"/>
    <property type="match status" value="1"/>
</dbReference>
<dbReference type="EMBL" id="JAMWBK010000012">
    <property type="protein sequence ID" value="KAJ8901067.1"/>
    <property type="molecule type" value="Genomic_DNA"/>
</dbReference>
<dbReference type="GO" id="GO:0005634">
    <property type="term" value="C:nucleus"/>
    <property type="evidence" value="ECO:0007669"/>
    <property type="project" value="TreeGrafter"/>
</dbReference>
<evidence type="ECO:0000256" key="3">
    <source>
        <dbReference type="ARBA" id="ARBA00030463"/>
    </source>
</evidence>
<dbReference type="PANTHER" id="PTHR13651">
    <property type="entry name" value="PROTEIN ABITRAM"/>
    <property type="match status" value="1"/>
</dbReference>